<reference evidence="1" key="1">
    <citation type="submission" date="2020-03" db="EMBL/GenBank/DDBJ databases">
        <title>Draft sequencing of Paenibacilllus sp. S3N08.</title>
        <authorList>
            <person name="Kim D.-U."/>
        </authorList>
    </citation>
    <scope>NUCLEOTIDE SEQUENCE</scope>
    <source>
        <strain evidence="1">S3N08</strain>
    </source>
</reference>
<gene>
    <name evidence="1" type="ORF">G9U52_14475</name>
</gene>
<dbReference type="GO" id="GO:0051213">
    <property type="term" value="F:dioxygenase activity"/>
    <property type="evidence" value="ECO:0007669"/>
    <property type="project" value="UniProtKB-KW"/>
</dbReference>
<evidence type="ECO:0000313" key="2">
    <source>
        <dbReference type="Proteomes" id="UP001165962"/>
    </source>
</evidence>
<dbReference type="SUPFAM" id="SSF51197">
    <property type="entry name" value="Clavaminate synthase-like"/>
    <property type="match status" value="1"/>
</dbReference>
<protein>
    <submittedName>
        <fullName evidence="1">Phytanoyl-CoA dioxygenase family protein</fullName>
    </submittedName>
</protein>
<dbReference type="PANTHER" id="PTHR20883:SF46">
    <property type="entry name" value="PHYTANOYL-COA HYDROXYLASE"/>
    <property type="match status" value="1"/>
</dbReference>
<proteinExistence type="predicted"/>
<dbReference type="Proteomes" id="UP001165962">
    <property type="component" value="Unassembled WGS sequence"/>
</dbReference>
<dbReference type="Pfam" id="PF05721">
    <property type="entry name" value="PhyH"/>
    <property type="match status" value="1"/>
</dbReference>
<dbReference type="EMBL" id="JAAOIW010000004">
    <property type="protein sequence ID" value="NHN31042.1"/>
    <property type="molecule type" value="Genomic_DNA"/>
</dbReference>
<dbReference type="PANTHER" id="PTHR20883">
    <property type="entry name" value="PHYTANOYL-COA DIOXYGENASE DOMAIN CONTAINING 1"/>
    <property type="match status" value="1"/>
</dbReference>
<keyword evidence="2" id="KW-1185">Reference proteome</keyword>
<keyword evidence="1" id="KW-0560">Oxidoreductase</keyword>
<sequence>MKSKKEQRTLYSYDNPEEENLAKNIAESLYRYDSIAENRIATIHDLTDEHVQQFWDQGYLVIEEALGEQEIIDAKDALMDIVFGRTSGGKVQFVKPRSELHTDEEKELAARKVHDYIDHDERLRAVAFQDGITGAMTKLFGESVKVAQDQAILKPPTGGAEKPWHQDMAYGPLAFDRSVIGIWIALDPAELDNGCMHVIPYSHRDGAVPHYAIRDWQLCDLSVQVERDVAVPLKPGGALIFSGLIHHGTPPNFSTKKRRALQIHYAAESAKKLTPQEYKKMFTNELTGAEC</sequence>
<evidence type="ECO:0000313" key="1">
    <source>
        <dbReference type="EMBL" id="NHN31042.1"/>
    </source>
</evidence>
<keyword evidence="1" id="KW-0223">Dioxygenase</keyword>
<accession>A0ABX0J3U1</accession>
<organism evidence="1 2">
    <name type="scientific">Paenibacillus agricola</name>
    <dbReference type="NCBI Taxonomy" id="2716264"/>
    <lineage>
        <taxon>Bacteria</taxon>
        <taxon>Bacillati</taxon>
        <taxon>Bacillota</taxon>
        <taxon>Bacilli</taxon>
        <taxon>Bacillales</taxon>
        <taxon>Paenibacillaceae</taxon>
        <taxon>Paenibacillus</taxon>
    </lineage>
</organism>
<dbReference type="Gene3D" id="2.60.120.620">
    <property type="entry name" value="q2cbj1_9rhob like domain"/>
    <property type="match status" value="1"/>
</dbReference>
<dbReference type="InterPro" id="IPR008775">
    <property type="entry name" value="Phytyl_CoA_dOase-like"/>
</dbReference>
<comment type="caution">
    <text evidence="1">The sequence shown here is derived from an EMBL/GenBank/DDBJ whole genome shotgun (WGS) entry which is preliminary data.</text>
</comment>
<name>A0ABX0J3U1_9BACL</name>
<dbReference type="RefSeq" id="WP_166150593.1">
    <property type="nucleotide sequence ID" value="NZ_JAAOIW010000004.1"/>
</dbReference>